<gene>
    <name evidence="1" type="ORF">SAMN04488111_3220</name>
</gene>
<protein>
    <recommendedName>
        <fullName evidence="3">Cytochrome C</fullName>
    </recommendedName>
</protein>
<organism evidence="1 2">
    <name type="scientific">Lutibacter flavus</name>
    <dbReference type="NCBI Taxonomy" id="691689"/>
    <lineage>
        <taxon>Bacteria</taxon>
        <taxon>Pseudomonadati</taxon>
        <taxon>Bacteroidota</taxon>
        <taxon>Flavobacteriia</taxon>
        <taxon>Flavobacteriales</taxon>
        <taxon>Flavobacteriaceae</taxon>
        <taxon>Lutibacter</taxon>
    </lineage>
</organism>
<dbReference type="EMBL" id="FZNX01000006">
    <property type="protein sequence ID" value="SNR80838.1"/>
    <property type="molecule type" value="Genomic_DNA"/>
</dbReference>
<reference evidence="2" key="1">
    <citation type="submission" date="2017-06" db="EMBL/GenBank/DDBJ databases">
        <authorList>
            <person name="Varghese N."/>
            <person name="Submissions S."/>
        </authorList>
    </citation>
    <scope>NUCLEOTIDE SEQUENCE [LARGE SCALE GENOMIC DNA]</scope>
    <source>
        <strain evidence="2">DSM 27993</strain>
    </source>
</reference>
<dbReference type="GO" id="GO:0020037">
    <property type="term" value="F:heme binding"/>
    <property type="evidence" value="ECO:0007669"/>
    <property type="project" value="InterPro"/>
</dbReference>
<dbReference type="GO" id="GO:0005506">
    <property type="term" value="F:iron ion binding"/>
    <property type="evidence" value="ECO:0007669"/>
    <property type="project" value="InterPro"/>
</dbReference>
<dbReference type="RefSeq" id="WP_089379472.1">
    <property type="nucleotide sequence ID" value="NZ_FZNX01000006.1"/>
</dbReference>
<sequence length="143" mass="16455">MKKFIVLILFGLPILSCNSVKKEEVKKANEELVMYQFSEMALLMEEMYKTNEVLKNKIINNEDVGEFSDKFLNIHSAILTDPKDRNDSFEIFSKAFIENQQAIFSASQNEVKDQFNIMVNTCVACHKTTCLGPIPRIEKLLIK</sequence>
<name>A0A238ZCW4_9FLAO</name>
<evidence type="ECO:0008006" key="3">
    <source>
        <dbReference type="Google" id="ProtNLM"/>
    </source>
</evidence>
<dbReference type="GO" id="GO:0022900">
    <property type="term" value="P:electron transport chain"/>
    <property type="evidence" value="ECO:0007669"/>
    <property type="project" value="InterPro"/>
</dbReference>
<dbReference type="OrthoDB" id="982229at2"/>
<evidence type="ECO:0000313" key="1">
    <source>
        <dbReference type="EMBL" id="SNR80838.1"/>
    </source>
</evidence>
<keyword evidence="2" id="KW-1185">Reference proteome</keyword>
<dbReference type="GO" id="GO:0009055">
    <property type="term" value="F:electron transfer activity"/>
    <property type="evidence" value="ECO:0007669"/>
    <property type="project" value="InterPro"/>
</dbReference>
<accession>A0A238ZCW4</accession>
<dbReference type="Proteomes" id="UP000198412">
    <property type="component" value="Unassembled WGS sequence"/>
</dbReference>
<dbReference type="InterPro" id="IPR010980">
    <property type="entry name" value="Cyt_c/b562"/>
</dbReference>
<evidence type="ECO:0000313" key="2">
    <source>
        <dbReference type="Proteomes" id="UP000198412"/>
    </source>
</evidence>
<dbReference type="AlphaFoldDB" id="A0A238ZCW4"/>
<dbReference type="SUPFAM" id="SSF47175">
    <property type="entry name" value="Cytochromes"/>
    <property type="match status" value="1"/>
</dbReference>
<proteinExistence type="predicted"/>